<keyword evidence="1" id="KW-0732">Signal</keyword>
<feature type="signal peptide" evidence="1">
    <location>
        <begin position="1"/>
        <end position="20"/>
    </location>
</feature>
<feature type="chain" id="PRO_5046937390" description="Secreted protein" evidence="1">
    <location>
        <begin position="21"/>
        <end position="205"/>
    </location>
</feature>
<keyword evidence="3" id="KW-1185">Reference proteome</keyword>
<comment type="caution">
    <text evidence="2">The sequence shown here is derived from an EMBL/GenBank/DDBJ whole genome shotgun (WGS) entry which is preliminary data.</text>
</comment>
<evidence type="ECO:0000313" key="2">
    <source>
        <dbReference type="EMBL" id="MBP2017755.1"/>
    </source>
</evidence>
<name>A0ABS4JQG3_9FIRM</name>
<accession>A0ABS4JQG3</accession>
<evidence type="ECO:0000256" key="1">
    <source>
        <dbReference type="SAM" id="SignalP"/>
    </source>
</evidence>
<proteinExistence type="predicted"/>
<reference evidence="2 3" key="1">
    <citation type="submission" date="2021-03" db="EMBL/GenBank/DDBJ databases">
        <title>Genomic Encyclopedia of Type Strains, Phase IV (KMG-IV): sequencing the most valuable type-strain genomes for metagenomic binning, comparative biology and taxonomic classification.</title>
        <authorList>
            <person name="Goeker M."/>
        </authorList>
    </citation>
    <scope>NUCLEOTIDE SEQUENCE [LARGE SCALE GENOMIC DNA]</scope>
    <source>
        <strain evidence="2 3">DSM 27138</strain>
    </source>
</reference>
<dbReference type="RefSeq" id="WP_209465897.1">
    <property type="nucleotide sequence ID" value="NZ_JAGGLG010000007.1"/>
</dbReference>
<sequence length="205" mass="22747">MKRWAISAALLALLVTSSFGQGTRDSMVPEDMGESQEVEVTLHVDFLTISTLEELTQQATLIAVGTVEGVAGTRNLARDPWDPQKPHPSLEILGVDYRFRVEEILKGSTPSTILVTESKSAASKGRQHVLFEGFKEMPRGARYILFLRETHDGYGSWVGIAEPWRFALRGSKVSVESKWEAAHQKFAVNDRNAFIAQVRAHAGPR</sequence>
<dbReference type="Proteomes" id="UP001519289">
    <property type="component" value="Unassembled WGS sequence"/>
</dbReference>
<gene>
    <name evidence="2" type="ORF">J2Z79_001140</name>
</gene>
<protein>
    <recommendedName>
        <fullName evidence="4">Secreted protein</fullName>
    </recommendedName>
</protein>
<evidence type="ECO:0000313" key="3">
    <source>
        <dbReference type="Proteomes" id="UP001519289"/>
    </source>
</evidence>
<evidence type="ECO:0008006" key="4">
    <source>
        <dbReference type="Google" id="ProtNLM"/>
    </source>
</evidence>
<organism evidence="2 3">
    <name type="scientific">Symbiobacterium terraclitae</name>
    <dbReference type="NCBI Taxonomy" id="557451"/>
    <lineage>
        <taxon>Bacteria</taxon>
        <taxon>Bacillati</taxon>
        <taxon>Bacillota</taxon>
        <taxon>Clostridia</taxon>
        <taxon>Eubacteriales</taxon>
        <taxon>Symbiobacteriaceae</taxon>
        <taxon>Symbiobacterium</taxon>
    </lineage>
</organism>
<dbReference type="EMBL" id="JAGGLG010000007">
    <property type="protein sequence ID" value="MBP2017755.1"/>
    <property type="molecule type" value="Genomic_DNA"/>
</dbReference>